<feature type="compositionally biased region" description="Polar residues" evidence="5">
    <location>
        <begin position="15"/>
        <end position="30"/>
    </location>
</feature>
<dbReference type="EMBL" id="CP002105">
    <property type="protein sequence ID" value="ADL13823.1"/>
    <property type="molecule type" value="Genomic_DNA"/>
</dbReference>
<dbReference type="GO" id="GO:0045881">
    <property type="term" value="P:positive regulation of sporulation resulting in formation of a cellular spore"/>
    <property type="evidence" value="ECO:0007669"/>
    <property type="project" value="TreeGrafter"/>
</dbReference>
<dbReference type="eggNOG" id="COG1475">
    <property type="taxonomic scope" value="Bacteria"/>
</dbReference>
<gene>
    <name evidence="7" type="ordered locus">Acear_2342</name>
</gene>
<dbReference type="GO" id="GO:0003677">
    <property type="term" value="F:DNA binding"/>
    <property type="evidence" value="ECO:0007669"/>
    <property type="project" value="UniProtKB-KW"/>
</dbReference>
<feature type="region of interest" description="Disordered" evidence="5">
    <location>
        <begin position="1"/>
        <end position="45"/>
    </location>
</feature>
<dbReference type="PANTHER" id="PTHR33375">
    <property type="entry name" value="CHROMOSOME-PARTITIONING PROTEIN PARB-RELATED"/>
    <property type="match status" value="1"/>
</dbReference>
<dbReference type="RefSeq" id="WP_013279264.1">
    <property type="nucleotide sequence ID" value="NC_014378.1"/>
</dbReference>
<comment type="similarity">
    <text evidence="2">Belongs to the ParB family.</text>
</comment>
<evidence type="ECO:0000313" key="7">
    <source>
        <dbReference type="EMBL" id="ADL13823.1"/>
    </source>
</evidence>
<dbReference type="Gene3D" id="1.10.10.2830">
    <property type="match status" value="1"/>
</dbReference>
<feature type="region of interest" description="Disordered" evidence="5">
    <location>
        <begin position="220"/>
        <end position="241"/>
    </location>
</feature>
<evidence type="ECO:0000256" key="3">
    <source>
        <dbReference type="ARBA" id="ARBA00022829"/>
    </source>
</evidence>
<dbReference type="Proteomes" id="UP000001661">
    <property type="component" value="Chromosome"/>
</dbReference>
<dbReference type="InterPro" id="IPR041468">
    <property type="entry name" value="HTH_ParB/Spo0J"/>
</dbReference>
<evidence type="ECO:0000313" key="8">
    <source>
        <dbReference type="Proteomes" id="UP000001661"/>
    </source>
</evidence>
<dbReference type="AlphaFoldDB" id="D9QUM2"/>
<dbReference type="PANTHER" id="PTHR33375:SF1">
    <property type="entry name" value="CHROMOSOME-PARTITIONING PROTEIN PARB-RELATED"/>
    <property type="match status" value="1"/>
</dbReference>
<dbReference type="InterPro" id="IPR036086">
    <property type="entry name" value="ParB/Sulfiredoxin_sf"/>
</dbReference>
<dbReference type="Pfam" id="PF23552">
    <property type="entry name" value="ParB_C"/>
    <property type="match status" value="1"/>
</dbReference>
<name>D9QUM2_ACEAZ</name>
<evidence type="ECO:0000259" key="6">
    <source>
        <dbReference type="SMART" id="SM00470"/>
    </source>
</evidence>
<comment type="subcellular location">
    <subcellularLocation>
        <location evidence="1">Cytoplasm</location>
        <location evidence="1">Nucleoid</location>
    </subcellularLocation>
</comment>
<dbReference type="FunFam" id="1.10.10.2830:FF:000001">
    <property type="entry name" value="Chromosome partitioning protein ParB"/>
    <property type="match status" value="1"/>
</dbReference>
<protein>
    <submittedName>
        <fullName evidence="7">Chromosome segregation DNA-binding protein</fullName>
    </submittedName>
</protein>
<dbReference type="CDD" id="cd16393">
    <property type="entry name" value="SPO0J_N"/>
    <property type="match status" value="1"/>
</dbReference>
<sequence>MSKKRLGKGLGALISDQNPQEDTAKNSIQKVNVDKIDPNPYQPRNEFNQERLKELSRSIQKHGLLQPITLRSKEDGSYQLIAGERRWRAAKLGGLDEIAAIIQDCSQQQMMEIALIENLQREDLDPIEEAKAYNKLIAKFDLTQAKVAESVGKSRSAIANSLRLLNLAPEIQKYVSRETLTVGHARALLALETSAEQKEVAKEVIENSLSVRETEKLVKNLTTKEKKNQKKKKESKRRDPNIAAIEDRLRKSLGTEVSVKEGKDKGQIVIEYYSDEELARLLEFLEA</sequence>
<dbReference type="HOGENOM" id="CLU_023853_0_0_9"/>
<dbReference type="InterPro" id="IPR050336">
    <property type="entry name" value="Chromosome_partition/occlusion"/>
</dbReference>
<evidence type="ECO:0000256" key="4">
    <source>
        <dbReference type="ARBA" id="ARBA00023125"/>
    </source>
</evidence>
<dbReference type="InterPro" id="IPR004437">
    <property type="entry name" value="ParB/RepB/Spo0J"/>
</dbReference>
<dbReference type="Gene3D" id="3.90.1530.30">
    <property type="match status" value="1"/>
</dbReference>
<keyword evidence="3" id="KW-0159">Chromosome partition</keyword>
<dbReference type="STRING" id="574087.Acear_2342"/>
<evidence type="ECO:0000256" key="1">
    <source>
        <dbReference type="ARBA" id="ARBA00004453"/>
    </source>
</evidence>
<reference evidence="7 8" key="1">
    <citation type="journal article" date="2010" name="Stand. Genomic Sci.">
        <title>Complete genome sequence of Acetohalobium arabaticum type strain (Z-7288).</title>
        <authorList>
            <person name="Sikorski J."/>
            <person name="Lapidus A."/>
            <person name="Chertkov O."/>
            <person name="Lucas S."/>
            <person name="Copeland A."/>
            <person name="Glavina Del Rio T."/>
            <person name="Nolan M."/>
            <person name="Tice H."/>
            <person name="Cheng J.F."/>
            <person name="Han C."/>
            <person name="Brambilla E."/>
            <person name="Pitluck S."/>
            <person name="Liolios K."/>
            <person name="Ivanova N."/>
            <person name="Mavromatis K."/>
            <person name="Mikhailova N."/>
            <person name="Pati A."/>
            <person name="Bruce D."/>
            <person name="Detter C."/>
            <person name="Tapia R."/>
            <person name="Goodwin L."/>
            <person name="Chen A."/>
            <person name="Palaniappan K."/>
            <person name="Land M."/>
            <person name="Hauser L."/>
            <person name="Chang Y.J."/>
            <person name="Jeffries C.D."/>
            <person name="Rohde M."/>
            <person name="Goker M."/>
            <person name="Spring S."/>
            <person name="Woyke T."/>
            <person name="Bristow J."/>
            <person name="Eisen J.A."/>
            <person name="Markowitz V."/>
            <person name="Hugenholtz P."/>
            <person name="Kyrpides N.C."/>
            <person name="Klenk H.P."/>
        </authorList>
    </citation>
    <scope>NUCLEOTIDE SEQUENCE [LARGE SCALE GENOMIC DNA]</scope>
    <source>
        <strain evidence="8">ATCC 49924 / DSM 5501 / Z-7288</strain>
    </source>
</reference>
<organism evidence="7 8">
    <name type="scientific">Acetohalobium arabaticum (strain ATCC 49924 / DSM 5501 / Z-7288)</name>
    <dbReference type="NCBI Taxonomy" id="574087"/>
    <lineage>
        <taxon>Bacteria</taxon>
        <taxon>Bacillati</taxon>
        <taxon>Bacillota</taxon>
        <taxon>Clostridia</taxon>
        <taxon>Halanaerobiales</taxon>
        <taxon>Halobacteroidaceae</taxon>
        <taxon>Acetohalobium</taxon>
    </lineage>
</organism>
<dbReference type="KEGG" id="aar:Acear_2342"/>
<dbReference type="NCBIfam" id="TIGR00180">
    <property type="entry name" value="parB_part"/>
    <property type="match status" value="1"/>
</dbReference>
<dbReference type="SMART" id="SM00470">
    <property type="entry name" value="ParB"/>
    <property type="match status" value="1"/>
</dbReference>
<keyword evidence="8" id="KW-1185">Reference proteome</keyword>
<dbReference type="SUPFAM" id="SSF110849">
    <property type="entry name" value="ParB/Sulfiredoxin"/>
    <property type="match status" value="1"/>
</dbReference>
<dbReference type="GO" id="GO:0009295">
    <property type="term" value="C:nucleoid"/>
    <property type="evidence" value="ECO:0007669"/>
    <property type="project" value="UniProtKB-SubCell"/>
</dbReference>
<feature type="domain" description="ParB-like N-terminal" evidence="6">
    <location>
        <begin position="29"/>
        <end position="119"/>
    </location>
</feature>
<dbReference type="InterPro" id="IPR057240">
    <property type="entry name" value="ParB_dimer_C"/>
</dbReference>
<dbReference type="SUPFAM" id="SSF109709">
    <property type="entry name" value="KorB DNA-binding domain-like"/>
    <property type="match status" value="1"/>
</dbReference>
<evidence type="ECO:0000256" key="5">
    <source>
        <dbReference type="SAM" id="MobiDB-lite"/>
    </source>
</evidence>
<dbReference type="GO" id="GO:0005694">
    <property type="term" value="C:chromosome"/>
    <property type="evidence" value="ECO:0007669"/>
    <property type="project" value="TreeGrafter"/>
</dbReference>
<dbReference type="GO" id="GO:0007059">
    <property type="term" value="P:chromosome segregation"/>
    <property type="evidence" value="ECO:0007669"/>
    <property type="project" value="UniProtKB-KW"/>
</dbReference>
<dbReference type="Pfam" id="PF17762">
    <property type="entry name" value="HTH_ParB"/>
    <property type="match status" value="1"/>
</dbReference>
<keyword evidence="4 7" id="KW-0238">DNA-binding</keyword>
<accession>D9QUM2</accession>
<dbReference type="Pfam" id="PF02195">
    <property type="entry name" value="ParB_N"/>
    <property type="match status" value="1"/>
</dbReference>
<dbReference type="FunFam" id="3.90.1530.30:FF:000001">
    <property type="entry name" value="Chromosome partitioning protein ParB"/>
    <property type="match status" value="1"/>
</dbReference>
<dbReference type="InterPro" id="IPR003115">
    <property type="entry name" value="ParB_N"/>
</dbReference>
<evidence type="ECO:0000256" key="2">
    <source>
        <dbReference type="ARBA" id="ARBA00006295"/>
    </source>
</evidence>
<proteinExistence type="inferred from homology"/>